<dbReference type="GO" id="GO:0060170">
    <property type="term" value="C:ciliary membrane"/>
    <property type="evidence" value="ECO:0007669"/>
    <property type="project" value="UniProtKB-SubCell"/>
</dbReference>
<evidence type="ECO:0000256" key="15">
    <source>
        <dbReference type="SAM" id="MobiDB-lite"/>
    </source>
</evidence>
<keyword evidence="11" id="KW-0675">Receptor</keyword>
<dbReference type="SUPFAM" id="SSF81321">
    <property type="entry name" value="Family A G protein-coupled receptor-like"/>
    <property type="match status" value="1"/>
</dbReference>
<comment type="caution">
    <text evidence="19">The sequence shown here is derived from an EMBL/GenBank/DDBJ whole genome shotgun (WGS) entry which is preliminary data.</text>
</comment>
<feature type="signal peptide" evidence="17">
    <location>
        <begin position="1"/>
        <end position="21"/>
    </location>
</feature>
<proteinExistence type="predicted"/>
<keyword evidence="12" id="KW-0325">Glycoprotein</keyword>
<evidence type="ECO:0000256" key="2">
    <source>
        <dbReference type="ARBA" id="ARBA00004651"/>
    </source>
</evidence>
<feature type="transmembrane region" description="Helical" evidence="16">
    <location>
        <begin position="158"/>
        <end position="178"/>
    </location>
</feature>
<dbReference type="PANTHER" id="PTHR22752">
    <property type="entry name" value="G PROTEIN-COUPLED RECEPTOR"/>
    <property type="match status" value="1"/>
</dbReference>
<feature type="transmembrane region" description="Helical" evidence="16">
    <location>
        <begin position="236"/>
        <end position="262"/>
    </location>
</feature>
<evidence type="ECO:0000256" key="4">
    <source>
        <dbReference type="ARBA" id="ARBA00022475"/>
    </source>
</evidence>
<keyword evidence="17" id="KW-0732">Signal</keyword>
<evidence type="ECO:0000313" key="20">
    <source>
        <dbReference type="Proteomes" id="UP001374579"/>
    </source>
</evidence>
<evidence type="ECO:0000256" key="13">
    <source>
        <dbReference type="ARBA" id="ARBA00023224"/>
    </source>
</evidence>
<feature type="compositionally biased region" description="Basic residues" evidence="15">
    <location>
        <begin position="614"/>
        <end position="634"/>
    </location>
</feature>
<evidence type="ECO:0000256" key="7">
    <source>
        <dbReference type="ARBA" id="ARBA00023040"/>
    </source>
</evidence>
<keyword evidence="9 16" id="KW-0472">Membrane</keyword>
<dbReference type="GO" id="GO:0004930">
    <property type="term" value="F:G protein-coupled receptor activity"/>
    <property type="evidence" value="ECO:0007669"/>
    <property type="project" value="UniProtKB-KW"/>
</dbReference>
<comment type="subcellular location">
    <subcellularLocation>
        <location evidence="2">Cell membrane</location>
        <topology evidence="2">Multi-pass membrane protein</topology>
    </subcellularLocation>
    <subcellularLocation>
        <location evidence="1">Cell projection</location>
        <location evidence="1">Cilium membrane</location>
    </subcellularLocation>
</comment>
<dbReference type="PROSITE" id="PS51257">
    <property type="entry name" value="PROKAR_LIPOPROTEIN"/>
    <property type="match status" value="1"/>
</dbReference>
<dbReference type="Proteomes" id="UP001374579">
    <property type="component" value="Unassembled WGS sequence"/>
</dbReference>
<feature type="compositionally biased region" description="Acidic residues" evidence="15">
    <location>
        <begin position="778"/>
        <end position="790"/>
    </location>
</feature>
<keyword evidence="13" id="KW-0807">Transducer</keyword>
<reference evidence="19 20" key="1">
    <citation type="submission" date="2024-02" db="EMBL/GenBank/DDBJ databases">
        <title>Chromosome-scale genome assembly of the rough periwinkle Littorina saxatilis.</title>
        <authorList>
            <person name="De Jode A."/>
            <person name="Faria R."/>
            <person name="Formenti G."/>
            <person name="Sims Y."/>
            <person name="Smith T.P."/>
            <person name="Tracey A."/>
            <person name="Wood J.M.D."/>
            <person name="Zagrodzka Z.B."/>
            <person name="Johannesson K."/>
            <person name="Butlin R.K."/>
            <person name="Leder E.H."/>
        </authorList>
    </citation>
    <scope>NUCLEOTIDE SEQUENCE [LARGE SCALE GENOMIC DNA]</scope>
    <source>
        <strain evidence="19">Snail1</strain>
        <tissue evidence="19">Muscle</tissue>
    </source>
</reference>
<evidence type="ECO:0000256" key="1">
    <source>
        <dbReference type="ARBA" id="ARBA00004309"/>
    </source>
</evidence>
<keyword evidence="5 16" id="KW-0812">Transmembrane</keyword>
<evidence type="ECO:0000256" key="17">
    <source>
        <dbReference type="SAM" id="SignalP"/>
    </source>
</evidence>
<evidence type="ECO:0000256" key="14">
    <source>
        <dbReference type="ARBA" id="ARBA00023273"/>
    </source>
</evidence>
<dbReference type="EMBL" id="JBAMIC010000019">
    <property type="protein sequence ID" value="KAK7093330.1"/>
    <property type="molecule type" value="Genomic_DNA"/>
</dbReference>
<feature type="region of interest" description="Disordered" evidence="15">
    <location>
        <begin position="453"/>
        <end position="472"/>
    </location>
</feature>
<keyword evidence="7" id="KW-0297">G-protein coupled receptor</keyword>
<dbReference type="Pfam" id="PF00001">
    <property type="entry name" value="7tm_1"/>
    <property type="match status" value="1"/>
</dbReference>
<feature type="domain" description="G-protein coupled receptors family 1 profile" evidence="18">
    <location>
        <begin position="137"/>
        <end position="426"/>
    </location>
</feature>
<evidence type="ECO:0000256" key="12">
    <source>
        <dbReference type="ARBA" id="ARBA00023180"/>
    </source>
</evidence>
<feature type="region of interest" description="Disordered" evidence="15">
    <location>
        <begin position="612"/>
        <end position="636"/>
    </location>
</feature>
<organism evidence="19 20">
    <name type="scientific">Littorina saxatilis</name>
    <dbReference type="NCBI Taxonomy" id="31220"/>
    <lineage>
        <taxon>Eukaryota</taxon>
        <taxon>Metazoa</taxon>
        <taxon>Spiralia</taxon>
        <taxon>Lophotrochozoa</taxon>
        <taxon>Mollusca</taxon>
        <taxon>Gastropoda</taxon>
        <taxon>Caenogastropoda</taxon>
        <taxon>Littorinimorpha</taxon>
        <taxon>Littorinoidea</taxon>
        <taxon>Littorinidae</taxon>
        <taxon>Littorina</taxon>
    </lineage>
</organism>
<evidence type="ECO:0000313" key="19">
    <source>
        <dbReference type="EMBL" id="KAK7093330.1"/>
    </source>
</evidence>
<feature type="region of interest" description="Disordered" evidence="15">
    <location>
        <begin position="32"/>
        <end position="67"/>
    </location>
</feature>
<keyword evidence="10" id="KW-1015">Disulfide bond</keyword>
<feature type="transmembrane region" description="Helical" evidence="16">
    <location>
        <begin position="410"/>
        <end position="429"/>
    </location>
</feature>
<dbReference type="PRINTS" id="PR00237">
    <property type="entry name" value="GPCRRHODOPSN"/>
</dbReference>
<evidence type="ECO:0000256" key="10">
    <source>
        <dbReference type="ARBA" id="ARBA00023157"/>
    </source>
</evidence>
<gene>
    <name evidence="19" type="ORF">V1264_007105</name>
</gene>
<feature type="compositionally biased region" description="Polar residues" evidence="15">
    <location>
        <begin position="565"/>
        <end position="580"/>
    </location>
</feature>
<evidence type="ECO:0000259" key="18">
    <source>
        <dbReference type="PROSITE" id="PS50262"/>
    </source>
</evidence>
<evidence type="ECO:0000256" key="16">
    <source>
        <dbReference type="SAM" id="Phobius"/>
    </source>
</evidence>
<evidence type="ECO:0000256" key="9">
    <source>
        <dbReference type="ARBA" id="ARBA00023136"/>
    </source>
</evidence>
<feature type="region of interest" description="Disordered" evidence="15">
    <location>
        <begin position="560"/>
        <end position="580"/>
    </location>
</feature>
<evidence type="ECO:0000256" key="3">
    <source>
        <dbReference type="ARBA" id="ARBA00022473"/>
    </source>
</evidence>
<keyword evidence="8" id="KW-0969">Cilium</keyword>
<dbReference type="PROSITE" id="PS50262">
    <property type="entry name" value="G_PROTEIN_RECEP_F1_2"/>
    <property type="match status" value="1"/>
</dbReference>
<dbReference type="InterPro" id="IPR017452">
    <property type="entry name" value="GPCR_Rhodpsn_7TM"/>
</dbReference>
<feature type="region of interest" description="Disordered" evidence="15">
    <location>
        <begin position="322"/>
        <end position="358"/>
    </location>
</feature>
<feature type="region of interest" description="Disordered" evidence="15">
    <location>
        <begin position="778"/>
        <end position="804"/>
    </location>
</feature>
<keyword evidence="20" id="KW-1185">Reference proteome</keyword>
<dbReference type="GO" id="GO:0005768">
    <property type="term" value="C:endosome"/>
    <property type="evidence" value="ECO:0007669"/>
    <property type="project" value="TreeGrafter"/>
</dbReference>
<keyword evidence="14" id="KW-0966">Cell projection</keyword>
<evidence type="ECO:0000256" key="8">
    <source>
        <dbReference type="ARBA" id="ARBA00023069"/>
    </source>
</evidence>
<feature type="transmembrane region" description="Helical" evidence="16">
    <location>
        <begin position="125"/>
        <end position="146"/>
    </location>
</feature>
<feature type="compositionally biased region" description="Basic and acidic residues" evidence="15">
    <location>
        <begin position="792"/>
        <end position="804"/>
    </location>
</feature>
<dbReference type="AlphaFoldDB" id="A0AAN9AU35"/>
<feature type="compositionally biased region" description="Low complexity" evidence="15">
    <location>
        <begin position="322"/>
        <end position="349"/>
    </location>
</feature>
<dbReference type="PANTHER" id="PTHR22752:SF10">
    <property type="entry name" value="G-PROTEIN COUPLED RECEPTOR 161"/>
    <property type="match status" value="1"/>
</dbReference>
<evidence type="ECO:0000256" key="5">
    <source>
        <dbReference type="ARBA" id="ARBA00022692"/>
    </source>
</evidence>
<keyword evidence="6 16" id="KW-1133">Transmembrane helix</keyword>
<evidence type="ECO:0000256" key="6">
    <source>
        <dbReference type="ARBA" id="ARBA00022989"/>
    </source>
</evidence>
<dbReference type="CDD" id="cd00637">
    <property type="entry name" value="7tm_classA_rhodopsin-like"/>
    <property type="match status" value="1"/>
</dbReference>
<dbReference type="InterPro" id="IPR000276">
    <property type="entry name" value="GPCR_Rhodpsn"/>
</dbReference>
<accession>A0AAN9AU35</accession>
<keyword evidence="3" id="KW-0217">Developmental protein</keyword>
<feature type="transmembrane region" description="Helical" evidence="16">
    <location>
        <begin position="376"/>
        <end position="398"/>
    </location>
</feature>
<keyword evidence="4" id="KW-1003">Cell membrane</keyword>
<protein>
    <recommendedName>
        <fullName evidence="18">G-protein coupled receptors family 1 profile domain-containing protein</fullName>
    </recommendedName>
</protein>
<sequence length="829" mass="91330">MQRVVTARLLLPVIVFNFTLGITSCVTAPPVSVSTMTSSPPTSSPSTSSTVFTPTQRPDATDPSLLSGADETSWGENEFLSLNAIYDVKNDARRTASLGVSLTSLPTTPMMSEKVLTREDVLMTLYLSVLLVLSVMSNGTIGCVFYKKPQLLTVSNNFVLNLACCQLGLSLLVLPFSAASVAGADWLHSAMWCRCQSYLLVVLLVVLHYSLLAISLDRNYAIVNSLRYPYIFTHRLGNTVIAGTWVLGLSVGLPPLLGWGAFRLEEAQALCSVDWAADTGYTTLFLALVIVCPLLVQCWCYLSIFRAALGHTKRSAKVFPSSTATTTSSTTTATTTTTSGSNTAGTSTSDSYEEDPGHPLTQRVAHSTECKAVKTLVLIAAAYLVCWTLFVVVALLKWGGEHVAPSVDAATSALLFLSCILNPLIYGFMNRVTRFEIVKFWCRISRRLSGRPPPPFNANHDDPVSSTWTTTLSSGRQTTGLWVTPSQRMRRNSKSLACAVRNTEMLTIREETEMEEECERDGEERSGVVLSVPAAGASTSQCFTRRSGLAVAEAQAVGLTPERGGNNSQTCRLQHSGSDNPQTVLNPVSLCAQYPEADNKRRACGSCIPASSHHDHHNHHRHHLHRHHHQRNASHNHSNDVWDLFSVDPKLHDGADQCFPSTSHGKSRHCFRRHSAETISTRSRFGTATDTNSNRTRTNRSRWKFVQNIQRFLRRNSIKSENVSKRADKENGEQDAARTTFMTAKVNKTIVRRCRSTGDQNIPGTTIEDSLDEPQEDFFESADENSDCVNDDATHQHTDVSDSRTKVRVQGHQVKDVKPKRPRVHTFSI</sequence>
<feature type="chain" id="PRO_5042852347" description="G-protein coupled receptors family 1 profile domain-containing protein" evidence="17">
    <location>
        <begin position="22"/>
        <end position="829"/>
    </location>
</feature>
<feature type="transmembrane region" description="Helical" evidence="16">
    <location>
        <begin position="282"/>
        <end position="304"/>
    </location>
</feature>
<feature type="transmembrane region" description="Helical" evidence="16">
    <location>
        <begin position="198"/>
        <end position="216"/>
    </location>
</feature>
<feature type="compositionally biased region" description="Low complexity" evidence="15">
    <location>
        <begin position="32"/>
        <end position="55"/>
    </location>
</feature>
<dbReference type="Gene3D" id="1.20.1070.10">
    <property type="entry name" value="Rhodopsin 7-helix transmembrane proteins"/>
    <property type="match status" value="1"/>
</dbReference>
<evidence type="ECO:0000256" key="11">
    <source>
        <dbReference type="ARBA" id="ARBA00023170"/>
    </source>
</evidence>
<name>A0AAN9AU35_9CAEN</name>